<sequence length="47" mass="5603">MNVFSPKNHNLVDENQKDIKKQLLKYTDIKYQKNIRSDDGYFLISIS</sequence>
<name>A0A829HLD7_9GAMM</name>
<keyword evidence="2" id="KW-1185">Reference proteome</keyword>
<reference evidence="1 2" key="1">
    <citation type="submission" date="2013-06" db="EMBL/GenBank/DDBJ databases">
        <title>The Genome Sequence of Acinetobacter gyllenbergii CIP 110306.</title>
        <authorList>
            <consortium name="The Broad Institute Genome Sequencing Platform"/>
            <consortium name="The Broad Institute Genome Sequencing Center for Infectious Disease"/>
            <person name="Cerqueira G."/>
            <person name="Feldgarden M."/>
            <person name="Courvalin P."/>
            <person name="Perichon B."/>
            <person name="Grillot-Courvalin C."/>
            <person name="Clermont D."/>
            <person name="Rocha E."/>
            <person name="Yoon E.-J."/>
            <person name="Nemec A."/>
            <person name="Young S.K."/>
            <person name="Zeng Q."/>
            <person name="Gargeya S."/>
            <person name="Fitzgerald M."/>
            <person name="Abouelleil A."/>
            <person name="Alvarado L."/>
            <person name="Berlin A.M."/>
            <person name="Chapman S.B."/>
            <person name="Dewar J."/>
            <person name="Goldberg J."/>
            <person name="Griggs A."/>
            <person name="Gujja S."/>
            <person name="Hansen M."/>
            <person name="Howarth C."/>
            <person name="Imamovic A."/>
            <person name="Larimer J."/>
            <person name="McCowan C."/>
            <person name="Murphy C."/>
            <person name="Pearson M."/>
            <person name="Priest M."/>
            <person name="Roberts A."/>
            <person name="Saif S."/>
            <person name="Shea T."/>
            <person name="Sykes S."/>
            <person name="Wortman J."/>
            <person name="Nusbaum C."/>
            <person name="Birren B."/>
        </authorList>
    </citation>
    <scope>NUCLEOTIDE SEQUENCE [LARGE SCALE GENOMIC DNA]</scope>
    <source>
        <strain evidence="1 2">CIP 110306</strain>
    </source>
</reference>
<dbReference type="AlphaFoldDB" id="A0A829HLD7"/>
<evidence type="ECO:0000313" key="2">
    <source>
        <dbReference type="Proteomes" id="UP000014523"/>
    </source>
</evidence>
<organism evidence="1 2">
    <name type="scientific">Acinetobacter gyllenbergii CIP 110306 = MTCC 11365</name>
    <dbReference type="NCBI Taxonomy" id="1217657"/>
    <lineage>
        <taxon>Bacteria</taxon>
        <taxon>Pseudomonadati</taxon>
        <taxon>Pseudomonadota</taxon>
        <taxon>Gammaproteobacteria</taxon>
        <taxon>Moraxellales</taxon>
        <taxon>Moraxellaceae</taxon>
        <taxon>Acinetobacter</taxon>
    </lineage>
</organism>
<protein>
    <submittedName>
        <fullName evidence="1">Uncharacterized protein</fullName>
    </submittedName>
</protein>
<dbReference type="Proteomes" id="UP000014523">
    <property type="component" value="Unassembled WGS sequence"/>
</dbReference>
<comment type="caution">
    <text evidence="1">The sequence shown here is derived from an EMBL/GenBank/DDBJ whole genome shotgun (WGS) entry which is preliminary data.</text>
</comment>
<gene>
    <name evidence="1" type="ORF">F957_01294</name>
</gene>
<dbReference type="EMBL" id="ATGG01000011">
    <property type="protein sequence ID" value="EPF88007.1"/>
    <property type="molecule type" value="Genomic_DNA"/>
</dbReference>
<accession>A0A829HLD7</accession>
<evidence type="ECO:0000313" key="1">
    <source>
        <dbReference type="EMBL" id="EPF88007.1"/>
    </source>
</evidence>
<proteinExistence type="predicted"/>